<gene>
    <name evidence="1" type="primary">WBGene00118045</name>
</gene>
<proteinExistence type="predicted"/>
<name>A0A2A6CLH1_PRIPA</name>
<evidence type="ECO:0000313" key="1">
    <source>
        <dbReference type="EnsemblMetazoa" id="PPA28491.1"/>
    </source>
</evidence>
<dbReference type="EnsemblMetazoa" id="PPA28491.1">
    <property type="protein sequence ID" value="PPA28491.1"/>
    <property type="gene ID" value="WBGene00118045"/>
</dbReference>
<reference evidence="2" key="1">
    <citation type="journal article" date="2008" name="Nat. Genet.">
        <title>The Pristionchus pacificus genome provides a unique perspective on nematode lifestyle and parasitism.</title>
        <authorList>
            <person name="Dieterich C."/>
            <person name="Clifton S.W."/>
            <person name="Schuster L.N."/>
            <person name="Chinwalla A."/>
            <person name="Delehaunty K."/>
            <person name="Dinkelacker I."/>
            <person name="Fulton L."/>
            <person name="Fulton R."/>
            <person name="Godfrey J."/>
            <person name="Minx P."/>
            <person name="Mitreva M."/>
            <person name="Roeseler W."/>
            <person name="Tian H."/>
            <person name="Witte H."/>
            <person name="Yang S.P."/>
            <person name="Wilson R.K."/>
            <person name="Sommer R.J."/>
        </authorList>
    </citation>
    <scope>NUCLEOTIDE SEQUENCE [LARGE SCALE GENOMIC DNA]</scope>
    <source>
        <strain evidence="2">PS312</strain>
    </source>
</reference>
<accession>A0A2A6CLH1</accession>
<dbReference type="Proteomes" id="UP000005239">
    <property type="component" value="Unassembled WGS sequence"/>
</dbReference>
<evidence type="ECO:0000313" key="2">
    <source>
        <dbReference type="Proteomes" id="UP000005239"/>
    </source>
</evidence>
<accession>A0A8R1UGZ1</accession>
<sequence>MLLVNAVITITKERVDMSLCVLGMAEEFKTGRDRCERPLSADWYAITAASDNLSAPGGWRCRKVDIMSDAAAHAMLSKQAG</sequence>
<keyword evidence="2" id="KW-1185">Reference proteome</keyword>
<reference evidence="1" key="2">
    <citation type="submission" date="2022-06" db="UniProtKB">
        <authorList>
            <consortium name="EnsemblMetazoa"/>
        </authorList>
    </citation>
    <scope>IDENTIFICATION</scope>
    <source>
        <strain evidence="1">PS312</strain>
    </source>
</reference>
<dbReference type="AlphaFoldDB" id="A0A2A6CLH1"/>
<organism evidence="1 2">
    <name type="scientific">Pristionchus pacificus</name>
    <name type="common">Parasitic nematode worm</name>
    <dbReference type="NCBI Taxonomy" id="54126"/>
    <lineage>
        <taxon>Eukaryota</taxon>
        <taxon>Metazoa</taxon>
        <taxon>Ecdysozoa</taxon>
        <taxon>Nematoda</taxon>
        <taxon>Chromadorea</taxon>
        <taxon>Rhabditida</taxon>
        <taxon>Rhabditina</taxon>
        <taxon>Diplogasteromorpha</taxon>
        <taxon>Diplogasteroidea</taxon>
        <taxon>Neodiplogasteridae</taxon>
        <taxon>Pristionchus</taxon>
    </lineage>
</organism>
<protein>
    <submittedName>
        <fullName evidence="1">Uncharacterized protein</fullName>
    </submittedName>
</protein>